<gene>
    <name evidence="11" type="ORF">BCV71DRAFT_280780</name>
</gene>
<dbReference type="VEuPathDB" id="FungiDB:BCV72DRAFT_82024"/>
<sequence>MTILSVTLFQWLLYICVVALKKCFTLGEMTIVSKSTIILLYGTLEFTCITKPWRKVRHVFLTEFIDNYDLGPVILSHIYLLLGGASPVWTIGTIAFVIAIMGYAIWTIFMAAFFKAESASIIAGTSTSSSCIKYTLAILRTDKKEKDSRIIVLHLLGLVEVISGQNNKIILPMYMYSLTILTQFDT</sequence>
<organism evidence="11 12">
    <name type="scientific">Rhizopus microsporus</name>
    <dbReference type="NCBI Taxonomy" id="58291"/>
    <lineage>
        <taxon>Eukaryota</taxon>
        <taxon>Fungi</taxon>
        <taxon>Fungi incertae sedis</taxon>
        <taxon>Mucoromycota</taxon>
        <taxon>Mucoromycotina</taxon>
        <taxon>Mucoromycetes</taxon>
        <taxon>Mucorales</taxon>
        <taxon>Mucorineae</taxon>
        <taxon>Rhizopodaceae</taxon>
        <taxon>Rhizopus</taxon>
    </lineage>
</organism>
<evidence type="ECO:0000256" key="1">
    <source>
        <dbReference type="ARBA" id="ARBA00004477"/>
    </source>
</evidence>
<dbReference type="EC" id="2.7.1.108" evidence="3"/>
<reference evidence="11 12" key="1">
    <citation type="journal article" date="2016" name="Proc. Natl. Acad. Sci. U.S.A.">
        <title>Lipid metabolic changes in an early divergent fungus govern the establishment of a mutualistic symbiosis with endobacteria.</title>
        <authorList>
            <person name="Lastovetsky O.A."/>
            <person name="Gaspar M.L."/>
            <person name="Mondo S.J."/>
            <person name="LaButti K.M."/>
            <person name="Sandor L."/>
            <person name="Grigoriev I.V."/>
            <person name="Henry S.A."/>
            <person name="Pawlowska T.E."/>
        </authorList>
    </citation>
    <scope>NUCLEOTIDE SEQUENCE [LARGE SCALE GENOMIC DNA]</scope>
    <source>
        <strain evidence="11 12">ATCC 11559</strain>
    </source>
</reference>
<comment type="similarity">
    <text evidence="2">Belongs to the polyprenol kinase family.</text>
</comment>
<evidence type="ECO:0000313" key="12">
    <source>
        <dbReference type="Proteomes" id="UP000242381"/>
    </source>
</evidence>
<evidence type="ECO:0000256" key="4">
    <source>
        <dbReference type="ARBA" id="ARBA00022679"/>
    </source>
</evidence>
<dbReference type="InterPro" id="IPR032974">
    <property type="entry name" value="Polypren_kinase"/>
</dbReference>
<evidence type="ECO:0000256" key="9">
    <source>
        <dbReference type="ARBA" id="ARBA00023136"/>
    </source>
</evidence>
<dbReference type="EMBL" id="KV921644">
    <property type="protein sequence ID" value="ORE12549.1"/>
    <property type="molecule type" value="Genomic_DNA"/>
</dbReference>
<dbReference type="GO" id="GO:0043048">
    <property type="term" value="P:dolichyl monophosphate biosynthetic process"/>
    <property type="evidence" value="ECO:0007669"/>
    <property type="project" value="TreeGrafter"/>
</dbReference>
<dbReference type="PANTHER" id="PTHR13205">
    <property type="entry name" value="TRANSMEMBRANE PROTEIN 15-RELATED"/>
    <property type="match status" value="1"/>
</dbReference>
<dbReference type="AlphaFoldDB" id="A0A1X0RKH5"/>
<keyword evidence="6" id="KW-0418">Kinase</keyword>
<proteinExistence type="inferred from homology"/>
<evidence type="ECO:0000256" key="10">
    <source>
        <dbReference type="SAM" id="Phobius"/>
    </source>
</evidence>
<evidence type="ECO:0000256" key="8">
    <source>
        <dbReference type="ARBA" id="ARBA00022989"/>
    </source>
</evidence>
<accession>A0A1X0RKH5</accession>
<keyword evidence="7" id="KW-0256">Endoplasmic reticulum</keyword>
<evidence type="ECO:0000256" key="6">
    <source>
        <dbReference type="ARBA" id="ARBA00022777"/>
    </source>
</evidence>
<name>A0A1X0RKH5_RHIZD</name>
<comment type="subcellular location">
    <subcellularLocation>
        <location evidence="1">Endoplasmic reticulum membrane</location>
        <topology evidence="1">Multi-pass membrane protein</topology>
    </subcellularLocation>
</comment>
<keyword evidence="4" id="KW-0808">Transferase</keyword>
<keyword evidence="8 10" id="KW-1133">Transmembrane helix</keyword>
<evidence type="ECO:0000313" key="11">
    <source>
        <dbReference type="EMBL" id="ORE12549.1"/>
    </source>
</evidence>
<feature type="transmembrane region" description="Helical" evidence="10">
    <location>
        <begin position="94"/>
        <end position="114"/>
    </location>
</feature>
<dbReference type="GO" id="GO:0005789">
    <property type="term" value="C:endoplasmic reticulum membrane"/>
    <property type="evidence" value="ECO:0007669"/>
    <property type="project" value="UniProtKB-SubCell"/>
</dbReference>
<evidence type="ECO:0000256" key="5">
    <source>
        <dbReference type="ARBA" id="ARBA00022692"/>
    </source>
</evidence>
<protein>
    <recommendedName>
        <fullName evidence="3">dolichol kinase</fullName>
        <ecNumber evidence="3">2.7.1.108</ecNumber>
    </recommendedName>
</protein>
<keyword evidence="9 10" id="KW-0472">Membrane</keyword>
<evidence type="ECO:0000256" key="3">
    <source>
        <dbReference type="ARBA" id="ARBA00012132"/>
    </source>
</evidence>
<evidence type="ECO:0000256" key="7">
    <source>
        <dbReference type="ARBA" id="ARBA00022824"/>
    </source>
</evidence>
<dbReference type="PANTHER" id="PTHR13205:SF15">
    <property type="entry name" value="DOLICHOL KINASE"/>
    <property type="match status" value="1"/>
</dbReference>
<evidence type="ECO:0000256" key="2">
    <source>
        <dbReference type="ARBA" id="ARBA00010794"/>
    </source>
</evidence>
<dbReference type="GO" id="GO:0004168">
    <property type="term" value="F:dolichol kinase activity"/>
    <property type="evidence" value="ECO:0007669"/>
    <property type="project" value="UniProtKB-EC"/>
</dbReference>
<keyword evidence="5 10" id="KW-0812">Transmembrane</keyword>
<dbReference type="Proteomes" id="UP000242381">
    <property type="component" value="Unassembled WGS sequence"/>
</dbReference>